<dbReference type="GO" id="GO:0030313">
    <property type="term" value="C:cell envelope"/>
    <property type="evidence" value="ECO:0007669"/>
    <property type="project" value="UniProtKB-SubCell"/>
</dbReference>
<evidence type="ECO:0000256" key="2">
    <source>
        <dbReference type="ARBA" id="ARBA00008520"/>
    </source>
</evidence>
<dbReference type="InterPro" id="IPR050490">
    <property type="entry name" value="Bact_solute-bd_prot1"/>
</dbReference>
<protein>
    <submittedName>
        <fullName evidence="7">Extracellular solute-binding protein</fullName>
    </submittedName>
</protein>
<organism evidence="7 8">
    <name type="scientific">Cohnella nanjingensis</name>
    <dbReference type="NCBI Taxonomy" id="1387779"/>
    <lineage>
        <taxon>Bacteria</taxon>
        <taxon>Bacillati</taxon>
        <taxon>Bacillota</taxon>
        <taxon>Bacilli</taxon>
        <taxon>Bacillales</taxon>
        <taxon>Paenibacillaceae</taxon>
        <taxon>Cohnella</taxon>
    </lineage>
</organism>
<dbReference type="RefSeq" id="WP_185143778.1">
    <property type="nucleotide sequence ID" value="NZ_JACJVP010000026.1"/>
</dbReference>
<feature type="chain" id="PRO_5030579404" evidence="6">
    <location>
        <begin position="25"/>
        <end position="475"/>
    </location>
</feature>
<reference evidence="7 8" key="1">
    <citation type="submission" date="2020-08" db="EMBL/GenBank/DDBJ databases">
        <title>Cohnella phylogeny.</title>
        <authorList>
            <person name="Dunlap C."/>
        </authorList>
    </citation>
    <scope>NUCLEOTIDE SEQUENCE [LARGE SCALE GENOMIC DNA]</scope>
    <source>
        <strain evidence="7 8">DSM 28246</strain>
    </source>
</reference>
<dbReference type="Pfam" id="PF01547">
    <property type="entry name" value="SBP_bac_1"/>
    <property type="match status" value="1"/>
</dbReference>
<evidence type="ECO:0000256" key="1">
    <source>
        <dbReference type="ARBA" id="ARBA00004196"/>
    </source>
</evidence>
<comment type="caution">
    <text evidence="7">The sequence shown here is derived from an EMBL/GenBank/DDBJ whole genome shotgun (WGS) entry which is preliminary data.</text>
</comment>
<comment type="similarity">
    <text evidence="2">Belongs to the bacterial solute-binding protein 1 family.</text>
</comment>
<evidence type="ECO:0000313" key="8">
    <source>
        <dbReference type="Proteomes" id="UP000547209"/>
    </source>
</evidence>
<evidence type="ECO:0000256" key="5">
    <source>
        <dbReference type="SAM" id="MobiDB-lite"/>
    </source>
</evidence>
<dbReference type="SUPFAM" id="SSF53850">
    <property type="entry name" value="Periplasmic binding protein-like II"/>
    <property type="match status" value="1"/>
</dbReference>
<evidence type="ECO:0000313" key="7">
    <source>
        <dbReference type="EMBL" id="MBB6672296.1"/>
    </source>
</evidence>
<proteinExistence type="inferred from homology"/>
<evidence type="ECO:0000256" key="6">
    <source>
        <dbReference type="SAM" id="SignalP"/>
    </source>
</evidence>
<keyword evidence="4 6" id="KW-0732">Signal</keyword>
<accession>A0A7X0VFY8</accession>
<name>A0A7X0VFY8_9BACL</name>
<evidence type="ECO:0000256" key="4">
    <source>
        <dbReference type="ARBA" id="ARBA00022729"/>
    </source>
</evidence>
<feature type="region of interest" description="Disordered" evidence="5">
    <location>
        <begin position="456"/>
        <end position="475"/>
    </location>
</feature>
<dbReference type="PANTHER" id="PTHR43649">
    <property type="entry name" value="ARABINOSE-BINDING PROTEIN-RELATED"/>
    <property type="match status" value="1"/>
</dbReference>
<gene>
    <name evidence="7" type="ORF">H7C19_16570</name>
</gene>
<dbReference type="Proteomes" id="UP000547209">
    <property type="component" value="Unassembled WGS sequence"/>
</dbReference>
<feature type="signal peptide" evidence="6">
    <location>
        <begin position="1"/>
        <end position="24"/>
    </location>
</feature>
<dbReference type="EMBL" id="JACJVP010000026">
    <property type="protein sequence ID" value="MBB6672296.1"/>
    <property type="molecule type" value="Genomic_DNA"/>
</dbReference>
<dbReference type="PANTHER" id="PTHR43649:SF31">
    <property type="entry name" value="SN-GLYCEROL-3-PHOSPHATE-BINDING PERIPLASMIC PROTEIN UGPB"/>
    <property type="match status" value="1"/>
</dbReference>
<keyword evidence="3" id="KW-0813">Transport</keyword>
<dbReference type="AlphaFoldDB" id="A0A7X0VFY8"/>
<dbReference type="PROSITE" id="PS51257">
    <property type="entry name" value="PROKAR_LIPOPROTEIN"/>
    <property type="match status" value="1"/>
</dbReference>
<dbReference type="Gene3D" id="3.40.190.10">
    <property type="entry name" value="Periplasmic binding protein-like II"/>
    <property type="match status" value="1"/>
</dbReference>
<comment type="subcellular location">
    <subcellularLocation>
        <location evidence="1">Cell envelope</location>
    </subcellularLocation>
</comment>
<sequence>MRKLRAALPLLTALALLLSGCSGKSSKEALKPLDEKEQAKIKVMFWDQNYFFQEYGNLFISKFPNLDIEVANMQSIYNSEADPTTAFEKFVEENKPDVLMLFMDQLGSFAKAGKLYALDPVIKQDNFDIAGIQPSVVNALREKGDGQLYGLSPTFGSKALFYNADLFQKYGVEPPRDSMSWEEVMALAKRFPTDGPEDERIYGLNTETYDTLDRLVYTIAATEKLRLLNAEGTQVMIDSDAWKKVLQTVVDAIRSKAIHLASEEDRKKLQGALMMEDLYKMDMFLMGRSAMTVASGGEIQSLRQAKDQMKSVKPVNWQIVTAPVDPSNRNQSGSIDLYNIFAVNAASTNQRAAWEFVKFVNGEGYAKIKGKSGAFGDFLSRTTYMAEQDGRSLEPFYKLDPQPAFSIFPERIPGNFYGDYTQGMAKGLDAAIKGEKTLDEAVAAIKEELQQALTVARKADERKKAEQASASPSAG</sequence>
<dbReference type="InterPro" id="IPR006059">
    <property type="entry name" value="SBP"/>
</dbReference>
<evidence type="ECO:0000256" key="3">
    <source>
        <dbReference type="ARBA" id="ARBA00022448"/>
    </source>
</evidence>
<keyword evidence="8" id="KW-1185">Reference proteome</keyword>
<feature type="compositionally biased region" description="Basic and acidic residues" evidence="5">
    <location>
        <begin position="457"/>
        <end position="466"/>
    </location>
</feature>